<keyword evidence="3" id="KW-0472">Membrane</keyword>
<dbReference type="EMBL" id="MU006217">
    <property type="protein sequence ID" value="KAF2832190.1"/>
    <property type="molecule type" value="Genomic_DNA"/>
</dbReference>
<sequence>MEQVNVLVTGGCGFLGTAIVSALLMTKRFSITAIDINPPSLGSSTFPTEVRYVRANVLDVEGLQKVFDEAKPAMVVHTVGVYPLGAARYSMKGKDVVFKVNVEGTRNVLQAAKECGATGLVYTSSVTVVLDKLDQDFKNVDETWPKGNVDTSYGLSKAMAEDLVLSSSTHDFSTCALRSAPIFGPTDAVVIPTIHSLIALGQTPFVLGNGINLQDYVYVDNVADAHVLAVANLLNSQTAAGEAIFVTNGEPITIRDLCLAIWKEFGHVPSFTVHVPERLAWWVGFAAEWGNWVTGTESILGRGTVSDGCRDRYVSITKARRILGYRPKVSLGEGIRISCVHYKKKLADRSKR</sequence>
<evidence type="ECO:0000256" key="2">
    <source>
        <dbReference type="ARBA" id="ARBA00023002"/>
    </source>
</evidence>
<evidence type="ECO:0000313" key="6">
    <source>
        <dbReference type="Proteomes" id="UP000799424"/>
    </source>
</evidence>
<organism evidence="5 6">
    <name type="scientific">Ophiobolus disseminans</name>
    <dbReference type="NCBI Taxonomy" id="1469910"/>
    <lineage>
        <taxon>Eukaryota</taxon>
        <taxon>Fungi</taxon>
        <taxon>Dikarya</taxon>
        <taxon>Ascomycota</taxon>
        <taxon>Pezizomycotina</taxon>
        <taxon>Dothideomycetes</taxon>
        <taxon>Pleosporomycetidae</taxon>
        <taxon>Pleosporales</taxon>
        <taxon>Pleosporineae</taxon>
        <taxon>Phaeosphaeriaceae</taxon>
        <taxon>Ophiobolus</taxon>
    </lineage>
</organism>
<evidence type="ECO:0000256" key="3">
    <source>
        <dbReference type="SAM" id="Phobius"/>
    </source>
</evidence>
<dbReference type="InterPro" id="IPR036291">
    <property type="entry name" value="NAD(P)-bd_dom_sf"/>
</dbReference>
<dbReference type="OrthoDB" id="331544at2759"/>
<keyword evidence="2" id="KW-0560">Oxidoreductase</keyword>
<dbReference type="InterPro" id="IPR050177">
    <property type="entry name" value="Lipid_A_modif_metabolic_enz"/>
</dbReference>
<dbReference type="SUPFAM" id="SSF51735">
    <property type="entry name" value="NAD(P)-binding Rossmann-fold domains"/>
    <property type="match status" value="1"/>
</dbReference>
<gene>
    <name evidence="5" type="ORF">CC86DRAFT_366066</name>
</gene>
<dbReference type="Gene3D" id="3.40.50.720">
    <property type="entry name" value="NAD(P)-binding Rossmann-like Domain"/>
    <property type="match status" value="1"/>
</dbReference>
<dbReference type="PANTHER" id="PTHR43245">
    <property type="entry name" value="BIFUNCTIONAL POLYMYXIN RESISTANCE PROTEIN ARNA"/>
    <property type="match status" value="1"/>
</dbReference>
<feature type="domain" description="3-beta hydroxysteroid dehydrogenase/isomerase" evidence="4">
    <location>
        <begin position="7"/>
        <end position="269"/>
    </location>
</feature>
<dbReference type="AlphaFoldDB" id="A0A6A7AFV5"/>
<proteinExistence type="inferred from homology"/>
<dbReference type="Pfam" id="PF01073">
    <property type="entry name" value="3Beta_HSD"/>
    <property type="match status" value="1"/>
</dbReference>
<keyword evidence="6" id="KW-1185">Reference proteome</keyword>
<evidence type="ECO:0000259" key="4">
    <source>
        <dbReference type="Pfam" id="PF01073"/>
    </source>
</evidence>
<keyword evidence="3" id="KW-0812">Transmembrane</keyword>
<dbReference type="PANTHER" id="PTHR43245:SF51">
    <property type="entry name" value="SHORT CHAIN DEHYDROGENASE_REDUCTASE FAMILY 42E, MEMBER 2"/>
    <property type="match status" value="1"/>
</dbReference>
<reference evidence="5" key="1">
    <citation type="journal article" date="2020" name="Stud. Mycol.">
        <title>101 Dothideomycetes genomes: a test case for predicting lifestyles and emergence of pathogens.</title>
        <authorList>
            <person name="Haridas S."/>
            <person name="Albert R."/>
            <person name="Binder M."/>
            <person name="Bloem J."/>
            <person name="Labutti K."/>
            <person name="Salamov A."/>
            <person name="Andreopoulos B."/>
            <person name="Baker S."/>
            <person name="Barry K."/>
            <person name="Bills G."/>
            <person name="Bluhm B."/>
            <person name="Cannon C."/>
            <person name="Castanera R."/>
            <person name="Culley D."/>
            <person name="Daum C."/>
            <person name="Ezra D."/>
            <person name="Gonzalez J."/>
            <person name="Henrissat B."/>
            <person name="Kuo A."/>
            <person name="Liang C."/>
            <person name="Lipzen A."/>
            <person name="Lutzoni F."/>
            <person name="Magnuson J."/>
            <person name="Mondo S."/>
            <person name="Nolan M."/>
            <person name="Ohm R."/>
            <person name="Pangilinan J."/>
            <person name="Park H.-J."/>
            <person name="Ramirez L."/>
            <person name="Alfaro M."/>
            <person name="Sun H."/>
            <person name="Tritt A."/>
            <person name="Yoshinaga Y."/>
            <person name="Zwiers L.-H."/>
            <person name="Turgeon B."/>
            <person name="Goodwin S."/>
            <person name="Spatafora J."/>
            <person name="Crous P."/>
            <person name="Grigoriev I."/>
        </authorList>
    </citation>
    <scope>NUCLEOTIDE SEQUENCE</scope>
    <source>
        <strain evidence="5">CBS 113818</strain>
    </source>
</reference>
<dbReference type="Proteomes" id="UP000799424">
    <property type="component" value="Unassembled WGS sequence"/>
</dbReference>
<evidence type="ECO:0000313" key="5">
    <source>
        <dbReference type="EMBL" id="KAF2832190.1"/>
    </source>
</evidence>
<feature type="transmembrane region" description="Helical" evidence="3">
    <location>
        <begin position="6"/>
        <end position="25"/>
    </location>
</feature>
<accession>A0A6A7AFV5</accession>
<keyword evidence="3" id="KW-1133">Transmembrane helix</keyword>
<name>A0A6A7AFV5_9PLEO</name>
<protein>
    <submittedName>
        <fullName evidence="5">C-3 sterol dehydrogenase/C-4 decarboxylase-like protein</fullName>
    </submittedName>
</protein>
<evidence type="ECO:0000256" key="1">
    <source>
        <dbReference type="ARBA" id="ARBA00009219"/>
    </source>
</evidence>
<dbReference type="GO" id="GO:0016616">
    <property type="term" value="F:oxidoreductase activity, acting on the CH-OH group of donors, NAD or NADP as acceptor"/>
    <property type="evidence" value="ECO:0007669"/>
    <property type="project" value="InterPro"/>
</dbReference>
<comment type="similarity">
    <text evidence="1">Belongs to the 3-beta-HSD family.</text>
</comment>
<dbReference type="GO" id="GO:0006694">
    <property type="term" value="P:steroid biosynthetic process"/>
    <property type="evidence" value="ECO:0007669"/>
    <property type="project" value="InterPro"/>
</dbReference>
<dbReference type="InterPro" id="IPR002225">
    <property type="entry name" value="3Beta_OHSteriod_DH/Estase"/>
</dbReference>